<name>A0ABW8TAC7_9CLOT</name>
<dbReference type="EMBL" id="JBJIAA010000002">
    <property type="protein sequence ID" value="MFL0249474.1"/>
    <property type="molecule type" value="Genomic_DNA"/>
</dbReference>
<dbReference type="PROSITE" id="PS51464">
    <property type="entry name" value="SIS"/>
    <property type="match status" value="1"/>
</dbReference>
<keyword evidence="1" id="KW-0472">Membrane</keyword>
<dbReference type="CDD" id="cd05009">
    <property type="entry name" value="SIS_GlmS_GlmD_2"/>
    <property type="match status" value="1"/>
</dbReference>
<protein>
    <submittedName>
        <fullName evidence="3">SIS domain-containing protein</fullName>
        <ecNumber evidence="3">3.5.-.-</ecNumber>
    </submittedName>
</protein>
<dbReference type="EC" id="3.5.-.-" evidence="3"/>
<evidence type="ECO:0000259" key="2">
    <source>
        <dbReference type="PROSITE" id="PS51464"/>
    </source>
</evidence>
<feature type="domain" description="SIS" evidence="2">
    <location>
        <begin position="29"/>
        <end position="174"/>
    </location>
</feature>
<proteinExistence type="predicted"/>
<dbReference type="Gene3D" id="3.40.50.10490">
    <property type="entry name" value="Glucose-6-phosphate isomerase like protein, domain 1"/>
    <property type="match status" value="2"/>
</dbReference>
<dbReference type="PANTHER" id="PTHR10937">
    <property type="entry name" value="GLUCOSAMINE--FRUCTOSE-6-PHOSPHATE AMINOTRANSFERASE, ISOMERIZING"/>
    <property type="match status" value="1"/>
</dbReference>
<dbReference type="PANTHER" id="PTHR10937:SF17">
    <property type="entry name" value="GLUCOSAMINE-FRUCTOSE-6-PHOSPHATE AMINOTRANSFERASE"/>
    <property type="match status" value="1"/>
</dbReference>
<dbReference type="Pfam" id="PF01380">
    <property type="entry name" value="SIS"/>
    <property type="match status" value="1"/>
</dbReference>
<keyword evidence="4" id="KW-1185">Reference proteome</keyword>
<dbReference type="Proteomes" id="UP001623592">
    <property type="component" value="Unassembled WGS sequence"/>
</dbReference>
<dbReference type="InterPro" id="IPR001347">
    <property type="entry name" value="SIS_dom"/>
</dbReference>
<keyword evidence="1" id="KW-0812">Transmembrane</keyword>
<organism evidence="3 4">
    <name type="scientific">Clostridium neuense</name>
    <dbReference type="NCBI Taxonomy" id="1728934"/>
    <lineage>
        <taxon>Bacteria</taxon>
        <taxon>Bacillati</taxon>
        <taxon>Bacillota</taxon>
        <taxon>Clostridia</taxon>
        <taxon>Eubacteriales</taxon>
        <taxon>Clostridiaceae</taxon>
        <taxon>Clostridium</taxon>
    </lineage>
</organism>
<dbReference type="GO" id="GO:0016787">
    <property type="term" value="F:hydrolase activity"/>
    <property type="evidence" value="ECO:0007669"/>
    <property type="project" value="UniProtKB-KW"/>
</dbReference>
<dbReference type="InterPro" id="IPR046348">
    <property type="entry name" value="SIS_dom_sf"/>
</dbReference>
<evidence type="ECO:0000313" key="3">
    <source>
        <dbReference type="EMBL" id="MFL0249474.1"/>
    </source>
</evidence>
<evidence type="ECO:0000313" key="4">
    <source>
        <dbReference type="Proteomes" id="UP001623592"/>
    </source>
</evidence>
<feature type="transmembrane region" description="Helical" evidence="1">
    <location>
        <begin position="144"/>
        <end position="166"/>
    </location>
</feature>
<accession>A0ABW8TAC7</accession>
<dbReference type="RefSeq" id="WP_406786140.1">
    <property type="nucleotide sequence ID" value="NZ_JBJIAA010000002.1"/>
</dbReference>
<gene>
    <name evidence="3" type="ORF">ACJDT4_03495</name>
</gene>
<sequence>MKMTDYVKLSSERLKHNFLHSNDLCKDICNEYIKSGKSGIRIIASGSSYNSSMAARIYMQDKLNELVQVVTPEVFINFKNQPADNMFNIVVSQSGCSTNIIEALKFMQKNGTKRVVLTGNLDSDVKDYADVLIDYGVGIETVDYVTMGVVTLIEFLMLFALQAVVLKGRITKEKREIYLKQFENVIKSHSKMVELVEGFVKENKMKLSQLLPSFVCGNGPNYGVALEGSLKFQETLKVPTMAYETEEFIHGPNMQLTPNYSVYLIDDPVPNNRIYCIYMATKKITDKVYFITTRDDVNDDGCIIIPKIEDANMMPILSVVVFQYIAAKMTDELDAWKTHPYFNEFEKLVSCKTDDYLDVMNGLKDKLNDR</sequence>
<evidence type="ECO:0000256" key="1">
    <source>
        <dbReference type="SAM" id="Phobius"/>
    </source>
</evidence>
<comment type="caution">
    <text evidence="3">The sequence shown here is derived from an EMBL/GenBank/DDBJ whole genome shotgun (WGS) entry which is preliminary data.</text>
</comment>
<keyword evidence="3" id="KW-0378">Hydrolase</keyword>
<reference evidence="3 4" key="1">
    <citation type="submission" date="2024-11" db="EMBL/GenBank/DDBJ databases">
        <authorList>
            <person name="Heng Y.C."/>
            <person name="Lim A.C.H."/>
            <person name="Lee J.K.Y."/>
            <person name="Kittelmann S."/>
        </authorList>
    </citation>
    <scope>NUCLEOTIDE SEQUENCE [LARGE SCALE GENOMIC DNA]</scope>
    <source>
        <strain evidence="3 4">WILCCON 0114</strain>
    </source>
</reference>
<keyword evidence="1" id="KW-1133">Transmembrane helix</keyword>
<dbReference type="InterPro" id="IPR035490">
    <property type="entry name" value="GlmS/FrlB_SIS"/>
</dbReference>
<dbReference type="SUPFAM" id="SSF53697">
    <property type="entry name" value="SIS domain"/>
    <property type="match status" value="1"/>
</dbReference>